<dbReference type="PROSITE" id="PS50850">
    <property type="entry name" value="MFS"/>
    <property type="match status" value="1"/>
</dbReference>
<dbReference type="NCBIfam" id="TIGR00711">
    <property type="entry name" value="efflux_EmrB"/>
    <property type="match status" value="1"/>
</dbReference>
<feature type="transmembrane region" description="Helical" evidence="7">
    <location>
        <begin position="482"/>
        <end position="501"/>
    </location>
</feature>
<dbReference type="InterPro" id="IPR004638">
    <property type="entry name" value="EmrB-like"/>
</dbReference>
<gene>
    <name evidence="9" type="ORF">ABOD76_00655</name>
</gene>
<protein>
    <submittedName>
        <fullName evidence="9">MFS transporter</fullName>
    </submittedName>
</protein>
<dbReference type="CDD" id="cd17321">
    <property type="entry name" value="MFS_MMR_MDR_like"/>
    <property type="match status" value="1"/>
</dbReference>
<dbReference type="SUPFAM" id="SSF103473">
    <property type="entry name" value="MFS general substrate transporter"/>
    <property type="match status" value="1"/>
</dbReference>
<evidence type="ECO:0000256" key="7">
    <source>
        <dbReference type="SAM" id="Phobius"/>
    </source>
</evidence>
<feature type="transmembrane region" description="Helical" evidence="7">
    <location>
        <begin position="168"/>
        <end position="188"/>
    </location>
</feature>
<feature type="transmembrane region" description="Helical" evidence="7">
    <location>
        <begin position="362"/>
        <end position="385"/>
    </location>
</feature>
<keyword evidence="5 7" id="KW-1133">Transmembrane helix</keyword>
<organism evidence="9">
    <name type="scientific">Deinococcus sonorensis KR-87</name>
    <dbReference type="NCBI Taxonomy" id="694439"/>
    <lineage>
        <taxon>Bacteria</taxon>
        <taxon>Thermotogati</taxon>
        <taxon>Deinococcota</taxon>
        <taxon>Deinococci</taxon>
        <taxon>Deinococcales</taxon>
        <taxon>Deinococcaceae</taxon>
        <taxon>Deinococcus</taxon>
    </lineage>
</organism>
<dbReference type="Gene3D" id="1.20.1250.20">
    <property type="entry name" value="MFS general substrate transporter like domains"/>
    <property type="match status" value="1"/>
</dbReference>
<keyword evidence="4 7" id="KW-0812">Transmembrane</keyword>
<feature type="transmembrane region" description="Helical" evidence="7">
    <location>
        <begin position="233"/>
        <end position="251"/>
    </location>
</feature>
<evidence type="ECO:0000256" key="1">
    <source>
        <dbReference type="ARBA" id="ARBA00004651"/>
    </source>
</evidence>
<dbReference type="InterPro" id="IPR020846">
    <property type="entry name" value="MFS_dom"/>
</dbReference>
<feature type="transmembrane region" description="Helical" evidence="7">
    <location>
        <begin position="272"/>
        <end position="296"/>
    </location>
</feature>
<evidence type="ECO:0000256" key="3">
    <source>
        <dbReference type="ARBA" id="ARBA00022475"/>
    </source>
</evidence>
<dbReference type="RefSeq" id="WP_350241056.1">
    <property type="nucleotide sequence ID" value="NZ_CP158296.1"/>
</dbReference>
<keyword evidence="2" id="KW-0813">Transport</keyword>
<feature type="transmembrane region" description="Helical" evidence="7">
    <location>
        <begin position="142"/>
        <end position="162"/>
    </location>
</feature>
<comment type="subcellular location">
    <subcellularLocation>
        <location evidence="1">Cell membrane</location>
        <topology evidence="1">Multi-pass membrane protein</topology>
    </subcellularLocation>
</comment>
<feature type="transmembrane region" description="Helical" evidence="7">
    <location>
        <begin position="302"/>
        <end position="321"/>
    </location>
</feature>
<keyword evidence="6 7" id="KW-0472">Membrane</keyword>
<evidence type="ECO:0000313" key="9">
    <source>
        <dbReference type="EMBL" id="XBV83515.1"/>
    </source>
</evidence>
<sequence>MTTAPVPWTTPQRWTVAAAVLGSSLAFLDGSIVNVALNAIQRYFGSGVAGSQWIVNGYMLMLAALILTGGALGDRYGRRLVFGLGVAIFAVASLGCGLAPTLNVLIAGRVLQGVGGALLIPGSLAMIGVLFDDAGRGRAVGLWSAATSATSLLGPVLGGLLVQLSWRWAFLINLPLAVLVLLCLRQVPETRSPGAQPPDLFGSLLAAVGLGLLTFALIQAGGPAGAGGLGGPLPLGLLGAALLLGFVLWEAREQHPMLPLTLFRRPAFSGTTVLTLLLYGALGALTFFLPLNLIGVQGYTPAQAGAALVPLALLLTVLSGPVGRWSAHTGPRLFLTAGPLTCAVAFAVFARTSLGGSYWQSFFPAIVVLGLGLSLTVAPLVSAVLGSVEPEYSGTASGVNNAVSRTGGLLAVAALGLVMLGSFRSDLSRQLHSQQQPPAVTQSMLAQADRLAQVPIPAGPAARTAQLRGSVQRAFVAGFQRVSWWCAALSLLAAVTALLSFRAGPARDR</sequence>
<dbReference type="PANTHER" id="PTHR42718">
    <property type="entry name" value="MAJOR FACILITATOR SUPERFAMILY MULTIDRUG TRANSPORTER MFSC"/>
    <property type="match status" value="1"/>
</dbReference>
<dbReference type="InterPro" id="IPR036259">
    <property type="entry name" value="MFS_trans_sf"/>
</dbReference>
<keyword evidence="9" id="KW-0614">Plasmid</keyword>
<evidence type="ECO:0000256" key="4">
    <source>
        <dbReference type="ARBA" id="ARBA00022692"/>
    </source>
</evidence>
<geneLocation type="plasmid" evidence="9">
    <name>pDson04</name>
</geneLocation>
<dbReference type="GO" id="GO:0022857">
    <property type="term" value="F:transmembrane transporter activity"/>
    <property type="evidence" value="ECO:0007669"/>
    <property type="project" value="InterPro"/>
</dbReference>
<feature type="transmembrane region" description="Helical" evidence="7">
    <location>
        <begin position="53"/>
        <end position="73"/>
    </location>
</feature>
<evidence type="ECO:0000256" key="2">
    <source>
        <dbReference type="ARBA" id="ARBA00022448"/>
    </source>
</evidence>
<dbReference type="KEGG" id="dsc:ABOD76_00655"/>
<feature type="transmembrane region" description="Helical" evidence="7">
    <location>
        <begin position="80"/>
        <end position="100"/>
    </location>
</feature>
<dbReference type="AlphaFoldDB" id="A0AAU7U5H3"/>
<feature type="transmembrane region" description="Helical" evidence="7">
    <location>
        <begin position="333"/>
        <end position="350"/>
    </location>
</feature>
<dbReference type="Gene3D" id="1.20.1720.10">
    <property type="entry name" value="Multidrug resistance protein D"/>
    <property type="match status" value="1"/>
</dbReference>
<evidence type="ECO:0000256" key="5">
    <source>
        <dbReference type="ARBA" id="ARBA00022989"/>
    </source>
</evidence>
<dbReference type="GO" id="GO:0005886">
    <property type="term" value="C:plasma membrane"/>
    <property type="evidence" value="ECO:0007669"/>
    <property type="project" value="UniProtKB-SubCell"/>
</dbReference>
<feature type="domain" description="Major facilitator superfamily (MFS) profile" evidence="8">
    <location>
        <begin position="15"/>
        <end position="505"/>
    </location>
</feature>
<feature type="transmembrane region" description="Helical" evidence="7">
    <location>
        <begin position="406"/>
        <end position="423"/>
    </location>
</feature>
<evidence type="ECO:0000256" key="6">
    <source>
        <dbReference type="ARBA" id="ARBA00023136"/>
    </source>
</evidence>
<reference evidence="9" key="1">
    <citation type="submission" date="2024-06" db="EMBL/GenBank/DDBJ databases">
        <title>Draft Genome Sequence of Deinococcus sonorensis Type Strain KR-87, a Biofilm Producing Representative of the Genus Deinococcus.</title>
        <authorList>
            <person name="Boren L.S."/>
            <person name="Grosso R.A."/>
            <person name="Hugenberg-Cox A.N."/>
            <person name="Hill J.T.E."/>
            <person name="Albert C.M."/>
            <person name="Tuohy J.M."/>
        </authorList>
    </citation>
    <scope>NUCLEOTIDE SEQUENCE</scope>
    <source>
        <strain evidence="9">KR-87</strain>
        <plasmid evidence="9">pDson04</plasmid>
    </source>
</reference>
<feature type="transmembrane region" description="Helical" evidence="7">
    <location>
        <begin position="200"/>
        <end position="221"/>
    </location>
</feature>
<feature type="transmembrane region" description="Helical" evidence="7">
    <location>
        <begin position="106"/>
        <end position="130"/>
    </location>
</feature>
<dbReference type="InterPro" id="IPR011701">
    <property type="entry name" value="MFS"/>
</dbReference>
<name>A0AAU7U5H3_9DEIO</name>
<accession>A0AAU7U5H3</accession>
<dbReference type="EMBL" id="CP158296">
    <property type="protein sequence ID" value="XBV83515.1"/>
    <property type="molecule type" value="Genomic_DNA"/>
</dbReference>
<dbReference type="Pfam" id="PF07690">
    <property type="entry name" value="MFS_1"/>
    <property type="match status" value="1"/>
</dbReference>
<evidence type="ECO:0000259" key="8">
    <source>
        <dbReference type="PROSITE" id="PS50850"/>
    </source>
</evidence>
<dbReference type="PANTHER" id="PTHR42718:SF42">
    <property type="entry name" value="EXPORT PROTEIN"/>
    <property type="match status" value="1"/>
</dbReference>
<keyword evidence="3" id="KW-1003">Cell membrane</keyword>
<proteinExistence type="predicted"/>